<dbReference type="EMBL" id="CM042010">
    <property type="protein sequence ID" value="KAI3781701.1"/>
    <property type="molecule type" value="Genomic_DNA"/>
</dbReference>
<proteinExistence type="predicted"/>
<name>A0ACB9GER0_CICIN</name>
<gene>
    <name evidence="1" type="ORF">L2E82_11723</name>
</gene>
<protein>
    <submittedName>
        <fullName evidence="1">Uncharacterized protein</fullName>
    </submittedName>
</protein>
<keyword evidence="2" id="KW-1185">Reference proteome</keyword>
<evidence type="ECO:0000313" key="2">
    <source>
        <dbReference type="Proteomes" id="UP001055811"/>
    </source>
</evidence>
<comment type="caution">
    <text evidence="1">The sequence shown here is derived from an EMBL/GenBank/DDBJ whole genome shotgun (WGS) entry which is preliminary data.</text>
</comment>
<evidence type="ECO:0000313" key="1">
    <source>
        <dbReference type="EMBL" id="KAI3781701.1"/>
    </source>
</evidence>
<dbReference type="Proteomes" id="UP001055811">
    <property type="component" value="Linkage Group LG02"/>
</dbReference>
<sequence length="146" mass="15812">MRQKNLTFRANGWMLELDGAANVGNCTFDVAATEPGGSELIKSTKLDIGECEAVVIVRDDSLDVKVDELGEALEEGGEMDVQVLPIVDIGEREETMLDVKSDGVEIVLTENGVHKRNGSSIDERVNGSLRSYYKTGQNGIIVIVVT</sequence>
<reference evidence="2" key="1">
    <citation type="journal article" date="2022" name="Mol. Ecol. Resour.">
        <title>The genomes of chicory, endive, great burdock and yacon provide insights into Asteraceae palaeo-polyploidization history and plant inulin production.</title>
        <authorList>
            <person name="Fan W."/>
            <person name="Wang S."/>
            <person name="Wang H."/>
            <person name="Wang A."/>
            <person name="Jiang F."/>
            <person name="Liu H."/>
            <person name="Zhao H."/>
            <person name="Xu D."/>
            <person name="Zhang Y."/>
        </authorList>
    </citation>
    <scope>NUCLEOTIDE SEQUENCE [LARGE SCALE GENOMIC DNA]</scope>
    <source>
        <strain evidence="2">cv. Punajuju</strain>
    </source>
</reference>
<reference evidence="1 2" key="2">
    <citation type="journal article" date="2022" name="Mol. Ecol. Resour.">
        <title>The genomes of chicory, endive, great burdock and yacon provide insights into Asteraceae paleo-polyploidization history and plant inulin production.</title>
        <authorList>
            <person name="Fan W."/>
            <person name="Wang S."/>
            <person name="Wang H."/>
            <person name="Wang A."/>
            <person name="Jiang F."/>
            <person name="Liu H."/>
            <person name="Zhao H."/>
            <person name="Xu D."/>
            <person name="Zhang Y."/>
        </authorList>
    </citation>
    <scope>NUCLEOTIDE SEQUENCE [LARGE SCALE GENOMIC DNA]</scope>
    <source>
        <strain evidence="2">cv. Punajuju</strain>
        <tissue evidence="1">Leaves</tissue>
    </source>
</reference>
<organism evidence="1 2">
    <name type="scientific">Cichorium intybus</name>
    <name type="common">Chicory</name>
    <dbReference type="NCBI Taxonomy" id="13427"/>
    <lineage>
        <taxon>Eukaryota</taxon>
        <taxon>Viridiplantae</taxon>
        <taxon>Streptophyta</taxon>
        <taxon>Embryophyta</taxon>
        <taxon>Tracheophyta</taxon>
        <taxon>Spermatophyta</taxon>
        <taxon>Magnoliopsida</taxon>
        <taxon>eudicotyledons</taxon>
        <taxon>Gunneridae</taxon>
        <taxon>Pentapetalae</taxon>
        <taxon>asterids</taxon>
        <taxon>campanulids</taxon>
        <taxon>Asterales</taxon>
        <taxon>Asteraceae</taxon>
        <taxon>Cichorioideae</taxon>
        <taxon>Cichorieae</taxon>
        <taxon>Cichoriinae</taxon>
        <taxon>Cichorium</taxon>
    </lineage>
</organism>
<accession>A0ACB9GER0</accession>